<evidence type="ECO:0000256" key="7">
    <source>
        <dbReference type="SAM" id="Phobius"/>
    </source>
</evidence>
<feature type="transmembrane region" description="Helical" evidence="7">
    <location>
        <begin position="99"/>
        <end position="117"/>
    </location>
</feature>
<accession>A0A218VW05</accession>
<dbReference type="InterPro" id="IPR005828">
    <property type="entry name" value="MFS_sugar_transport-like"/>
</dbReference>
<evidence type="ECO:0000256" key="4">
    <source>
        <dbReference type="ARBA" id="ARBA00022692"/>
    </source>
</evidence>
<evidence type="ECO:0000256" key="2">
    <source>
        <dbReference type="ARBA" id="ARBA00010992"/>
    </source>
</evidence>
<organism evidence="8 9">
    <name type="scientific">Punica granatum</name>
    <name type="common">Pomegranate</name>
    <dbReference type="NCBI Taxonomy" id="22663"/>
    <lineage>
        <taxon>Eukaryota</taxon>
        <taxon>Viridiplantae</taxon>
        <taxon>Streptophyta</taxon>
        <taxon>Embryophyta</taxon>
        <taxon>Tracheophyta</taxon>
        <taxon>Spermatophyta</taxon>
        <taxon>Magnoliopsida</taxon>
        <taxon>eudicotyledons</taxon>
        <taxon>Gunneridae</taxon>
        <taxon>Pentapetalae</taxon>
        <taxon>rosids</taxon>
        <taxon>malvids</taxon>
        <taxon>Myrtales</taxon>
        <taxon>Lythraceae</taxon>
        <taxon>Punica</taxon>
    </lineage>
</organism>
<dbReference type="PANTHER" id="PTHR23500:SF477">
    <property type="entry name" value="MAJOR FACILITATOR SUPERFAMILY (MFS) PROFILE DOMAIN-CONTAINING PROTEIN"/>
    <property type="match status" value="1"/>
</dbReference>
<evidence type="ECO:0008006" key="10">
    <source>
        <dbReference type="Google" id="ProtNLM"/>
    </source>
</evidence>
<keyword evidence="6 7" id="KW-0472">Membrane</keyword>
<comment type="subcellular location">
    <subcellularLocation>
        <location evidence="1">Membrane</location>
    </subcellularLocation>
</comment>
<evidence type="ECO:0000313" key="8">
    <source>
        <dbReference type="EMBL" id="OWM64270.1"/>
    </source>
</evidence>
<comment type="caution">
    <text evidence="8">The sequence shown here is derived from an EMBL/GenBank/DDBJ whole genome shotgun (WGS) entry which is preliminary data.</text>
</comment>
<dbReference type="InterPro" id="IPR045262">
    <property type="entry name" value="STP/PLT_plant"/>
</dbReference>
<dbReference type="SUPFAM" id="SSF103473">
    <property type="entry name" value="MFS general substrate transporter"/>
    <property type="match status" value="1"/>
</dbReference>
<dbReference type="PANTHER" id="PTHR23500">
    <property type="entry name" value="SOLUTE CARRIER FAMILY 2, FACILITATED GLUCOSE TRANSPORTER"/>
    <property type="match status" value="1"/>
</dbReference>
<sequence length="153" mass="17378">MGNIRRRKYQAKLTIAFCIPLFQQLTGMNVFMFYAPILFKTVGFRSNASLMSTVIAGFVNCIATSVSIVIVDKVGSRFLFLEGGLQILLMQIRSTAQSINVVNMIFTLFVAQIFSWMLCHFKFGLFILFVVWVIIMTIFIFKLLPDTKGVPIE</sequence>
<dbReference type="GO" id="GO:0015144">
    <property type="term" value="F:carbohydrate transmembrane transporter activity"/>
    <property type="evidence" value="ECO:0007669"/>
    <property type="project" value="InterPro"/>
</dbReference>
<evidence type="ECO:0000256" key="5">
    <source>
        <dbReference type="ARBA" id="ARBA00022989"/>
    </source>
</evidence>
<dbReference type="Pfam" id="PF00083">
    <property type="entry name" value="Sugar_tr"/>
    <property type="match status" value="1"/>
</dbReference>
<name>A0A218VW05_PUNGR</name>
<feature type="transmembrane region" description="Helical" evidence="7">
    <location>
        <begin position="123"/>
        <end position="144"/>
    </location>
</feature>
<keyword evidence="4 7" id="KW-0812">Transmembrane</keyword>
<dbReference type="EMBL" id="MTKT01005815">
    <property type="protein sequence ID" value="OWM64270.1"/>
    <property type="molecule type" value="Genomic_DNA"/>
</dbReference>
<reference evidence="9" key="1">
    <citation type="journal article" date="2017" name="Plant J.">
        <title>The pomegranate (Punica granatum L.) genome and the genomics of punicalagin biosynthesis.</title>
        <authorList>
            <person name="Qin G."/>
            <person name="Xu C."/>
            <person name="Ming R."/>
            <person name="Tang H."/>
            <person name="Guyot R."/>
            <person name="Kramer E.M."/>
            <person name="Hu Y."/>
            <person name="Yi X."/>
            <person name="Qi Y."/>
            <person name="Xu X."/>
            <person name="Gao Z."/>
            <person name="Pan H."/>
            <person name="Jian J."/>
            <person name="Tian Y."/>
            <person name="Yue Z."/>
            <person name="Xu Y."/>
        </authorList>
    </citation>
    <scope>NUCLEOTIDE SEQUENCE [LARGE SCALE GENOMIC DNA]</scope>
    <source>
        <strain evidence="9">cv. Dabenzi</strain>
    </source>
</reference>
<gene>
    <name evidence="8" type="ORF">CDL15_Pgr018842</name>
</gene>
<dbReference type="Gene3D" id="1.20.1250.20">
    <property type="entry name" value="MFS general substrate transporter like domains"/>
    <property type="match status" value="2"/>
</dbReference>
<dbReference type="Proteomes" id="UP000197138">
    <property type="component" value="Unassembled WGS sequence"/>
</dbReference>
<dbReference type="GO" id="GO:0016020">
    <property type="term" value="C:membrane"/>
    <property type="evidence" value="ECO:0007669"/>
    <property type="project" value="UniProtKB-SubCell"/>
</dbReference>
<dbReference type="InterPro" id="IPR036259">
    <property type="entry name" value="MFS_trans_sf"/>
</dbReference>
<evidence type="ECO:0000256" key="1">
    <source>
        <dbReference type="ARBA" id="ARBA00004370"/>
    </source>
</evidence>
<comment type="similarity">
    <text evidence="2">Belongs to the major facilitator superfamily. Sugar transporter (TC 2.A.1.1) family.</text>
</comment>
<evidence type="ECO:0000256" key="6">
    <source>
        <dbReference type="ARBA" id="ARBA00023136"/>
    </source>
</evidence>
<feature type="transmembrane region" description="Helical" evidence="7">
    <location>
        <begin position="49"/>
        <end position="71"/>
    </location>
</feature>
<protein>
    <recommendedName>
        <fullName evidence="10">Major facilitator superfamily (MFS) profile domain-containing protein</fullName>
    </recommendedName>
</protein>
<keyword evidence="5 7" id="KW-1133">Transmembrane helix</keyword>
<evidence type="ECO:0000313" key="9">
    <source>
        <dbReference type="Proteomes" id="UP000197138"/>
    </source>
</evidence>
<dbReference type="AlphaFoldDB" id="A0A218VW05"/>
<proteinExistence type="inferred from homology"/>
<feature type="transmembrane region" description="Helical" evidence="7">
    <location>
        <begin position="12"/>
        <end position="37"/>
    </location>
</feature>
<evidence type="ECO:0000256" key="3">
    <source>
        <dbReference type="ARBA" id="ARBA00022448"/>
    </source>
</evidence>
<keyword evidence="3" id="KW-0813">Transport</keyword>